<sequence length="105" mass="12537">MDKKECNFKNGSRQWNGQDQLFGSIEPVPGNLKDILRNKDFIYNRCNDFQDFKSEIVQKHKHQVAELLFKISNFSCESCLHLKVNNTFQAMQLKIQILQWHRKYC</sequence>
<comment type="caution">
    <text evidence="1">The sequence shown here is derived from an EMBL/GenBank/DDBJ whole genome shotgun (WGS) entry which is preliminary data.</text>
</comment>
<dbReference type="EMBL" id="JAHHUM010002612">
    <property type="protein sequence ID" value="KAK5602527.1"/>
    <property type="molecule type" value="Genomic_DNA"/>
</dbReference>
<evidence type="ECO:0000313" key="2">
    <source>
        <dbReference type="Proteomes" id="UP001311232"/>
    </source>
</evidence>
<proteinExistence type="predicted"/>
<dbReference type="Proteomes" id="UP001311232">
    <property type="component" value="Unassembled WGS sequence"/>
</dbReference>
<name>A0AAV9R1V9_9TELE</name>
<accession>A0AAV9R1V9</accession>
<keyword evidence="2" id="KW-1185">Reference proteome</keyword>
<gene>
    <name evidence="1" type="ORF">CRENBAI_009734</name>
</gene>
<evidence type="ECO:0000313" key="1">
    <source>
        <dbReference type="EMBL" id="KAK5602527.1"/>
    </source>
</evidence>
<protein>
    <submittedName>
        <fullName evidence="1">Uncharacterized protein</fullName>
    </submittedName>
</protein>
<reference evidence="1 2" key="1">
    <citation type="submission" date="2021-06" db="EMBL/GenBank/DDBJ databases">
        <authorList>
            <person name="Palmer J.M."/>
        </authorList>
    </citation>
    <scope>NUCLEOTIDE SEQUENCE [LARGE SCALE GENOMIC DNA]</scope>
    <source>
        <strain evidence="1 2">MEX-2019</strain>
        <tissue evidence="1">Muscle</tissue>
    </source>
</reference>
<dbReference type="AlphaFoldDB" id="A0AAV9R1V9"/>
<organism evidence="1 2">
    <name type="scientific">Crenichthys baileyi</name>
    <name type="common">White River springfish</name>
    <dbReference type="NCBI Taxonomy" id="28760"/>
    <lineage>
        <taxon>Eukaryota</taxon>
        <taxon>Metazoa</taxon>
        <taxon>Chordata</taxon>
        <taxon>Craniata</taxon>
        <taxon>Vertebrata</taxon>
        <taxon>Euteleostomi</taxon>
        <taxon>Actinopterygii</taxon>
        <taxon>Neopterygii</taxon>
        <taxon>Teleostei</taxon>
        <taxon>Neoteleostei</taxon>
        <taxon>Acanthomorphata</taxon>
        <taxon>Ovalentaria</taxon>
        <taxon>Atherinomorphae</taxon>
        <taxon>Cyprinodontiformes</taxon>
        <taxon>Goodeidae</taxon>
        <taxon>Crenichthys</taxon>
    </lineage>
</organism>